<dbReference type="OrthoDB" id="4217619at2759"/>
<organism evidence="2 3">
    <name type="scientific">Monoraphidium neglectum</name>
    <dbReference type="NCBI Taxonomy" id="145388"/>
    <lineage>
        <taxon>Eukaryota</taxon>
        <taxon>Viridiplantae</taxon>
        <taxon>Chlorophyta</taxon>
        <taxon>core chlorophytes</taxon>
        <taxon>Chlorophyceae</taxon>
        <taxon>CS clade</taxon>
        <taxon>Sphaeropleales</taxon>
        <taxon>Selenastraceae</taxon>
        <taxon>Monoraphidium</taxon>
    </lineage>
</organism>
<keyword evidence="3" id="KW-1185">Reference proteome</keyword>
<dbReference type="GO" id="GO:0006508">
    <property type="term" value="P:proteolysis"/>
    <property type="evidence" value="ECO:0007669"/>
    <property type="project" value="UniProtKB-KW"/>
</dbReference>
<gene>
    <name evidence="2" type="ORF">MNEG_15767</name>
</gene>
<dbReference type="GeneID" id="25733461"/>
<dbReference type="EC" id="3.4.21.-" evidence="2"/>
<dbReference type="RefSeq" id="XP_013891216.1">
    <property type="nucleotide sequence ID" value="XM_014035762.1"/>
</dbReference>
<dbReference type="GO" id="GO:0008233">
    <property type="term" value="F:peptidase activity"/>
    <property type="evidence" value="ECO:0007669"/>
    <property type="project" value="UniProtKB-KW"/>
</dbReference>
<keyword evidence="2" id="KW-0378">Hydrolase</keyword>
<evidence type="ECO:0000313" key="2">
    <source>
        <dbReference type="EMBL" id="KIY92196.1"/>
    </source>
</evidence>
<dbReference type="KEGG" id="mng:MNEG_15767"/>
<dbReference type="Pfam" id="PF13365">
    <property type="entry name" value="Trypsin_2"/>
    <property type="match status" value="1"/>
</dbReference>
<evidence type="ECO:0000313" key="3">
    <source>
        <dbReference type="Proteomes" id="UP000054498"/>
    </source>
</evidence>
<dbReference type="AlphaFoldDB" id="A0A0D2LQK3"/>
<proteinExistence type="predicted"/>
<dbReference type="Gene3D" id="2.40.10.10">
    <property type="entry name" value="Trypsin-like serine proteases"/>
    <property type="match status" value="1"/>
</dbReference>
<dbReference type="SUPFAM" id="SSF50494">
    <property type="entry name" value="Trypsin-like serine proteases"/>
    <property type="match status" value="1"/>
</dbReference>
<dbReference type="Proteomes" id="UP000054498">
    <property type="component" value="Unassembled WGS sequence"/>
</dbReference>
<feature type="region of interest" description="Disordered" evidence="1">
    <location>
        <begin position="1"/>
        <end position="23"/>
    </location>
</feature>
<dbReference type="PANTHER" id="PTHR46366">
    <property type="entry name" value="PRO-APOPTOTIC SERINE PROTEASE NMA111"/>
    <property type="match status" value="1"/>
</dbReference>
<protein>
    <submittedName>
        <fullName evidence="2">Protease Do-like 7</fullName>
        <ecNumber evidence="2">3.4.21.-</ecNumber>
    </submittedName>
</protein>
<dbReference type="EMBL" id="KK105867">
    <property type="protein sequence ID" value="KIY92196.1"/>
    <property type="molecule type" value="Genomic_DNA"/>
</dbReference>
<keyword evidence="2" id="KW-0645">Protease</keyword>
<feature type="non-terminal residue" evidence="2">
    <location>
        <position position="125"/>
    </location>
</feature>
<evidence type="ECO:0000256" key="1">
    <source>
        <dbReference type="SAM" id="MobiDB-lite"/>
    </source>
</evidence>
<reference evidence="2 3" key="1">
    <citation type="journal article" date="2013" name="BMC Genomics">
        <title>Reconstruction of the lipid metabolism for the microalga Monoraphidium neglectum from its genome sequence reveals characteristics suitable for biofuel production.</title>
        <authorList>
            <person name="Bogen C."/>
            <person name="Al-Dilaimi A."/>
            <person name="Albersmeier A."/>
            <person name="Wichmann J."/>
            <person name="Grundmann M."/>
            <person name="Rupp O."/>
            <person name="Lauersen K.J."/>
            <person name="Blifernez-Klassen O."/>
            <person name="Kalinowski J."/>
            <person name="Goesmann A."/>
            <person name="Mussgnug J.H."/>
            <person name="Kruse O."/>
        </authorList>
    </citation>
    <scope>NUCLEOTIDE SEQUENCE [LARGE SCALE GENOMIC DNA]</scope>
    <source>
        <strain evidence="2 3">SAG 48.87</strain>
    </source>
</reference>
<dbReference type="PANTHER" id="PTHR46366:SF1">
    <property type="entry name" value="PDZ DOMAIN-CONTAINING PROTEIN C1685.05"/>
    <property type="match status" value="1"/>
</dbReference>
<sequence>MADEGNDEERPGNGAGHPEGLAADSRWKRKAPACIPHGPPQDALERVVPCVVVLKVTQTRACDTEPAGSSYATGFVVDKARGIILTNRHVVTPGPIVAEAIFLNREELPVYPVYFDPVHDFAFLR</sequence>
<accession>A0A0D2LQK3</accession>
<dbReference type="STRING" id="145388.A0A0D2LQK3"/>
<name>A0A0D2LQK3_9CHLO</name>
<dbReference type="InterPro" id="IPR009003">
    <property type="entry name" value="Peptidase_S1_PA"/>
</dbReference>
<dbReference type="InterPro" id="IPR043504">
    <property type="entry name" value="Peptidase_S1_PA_chymotrypsin"/>
</dbReference>